<proteinExistence type="predicted"/>
<organism evidence="1 2">
    <name type="scientific">Aspergillus wentii DTO 134E9</name>
    <dbReference type="NCBI Taxonomy" id="1073089"/>
    <lineage>
        <taxon>Eukaryota</taxon>
        <taxon>Fungi</taxon>
        <taxon>Dikarya</taxon>
        <taxon>Ascomycota</taxon>
        <taxon>Pezizomycotina</taxon>
        <taxon>Eurotiomycetes</taxon>
        <taxon>Eurotiomycetidae</taxon>
        <taxon>Eurotiales</taxon>
        <taxon>Aspergillaceae</taxon>
        <taxon>Aspergillus</taxon>
        <taxon>Aspergillus subgen. Cremei</taxon>
    </lineage>
</organism>
<protein>
    <submittedName>
        <fullName evidence="1">Uncharacterized protein</fullName>
    </submittedName>
</protein>
<sequence>MRGYESLSLAELSFQVFLFITVVTSLRSWIERSNVLNYAIVAKAHFHYTGRSSAGPILVPLAATKKKIKCDLAQLDRGSMQQLPGCGLLLQAWA</sequence>
<evidence type="ECO:0000313" key="2">
    <source>
        <dbReference type="Proteomes" id="UP000184383"/>
    </source>
</evidence>
<keyword evidence="2" id="KW-1185">Reference proteome</keyword>
<dbReference type="EMBL" id="KV878215">
    <property type="protein sequence ID" value="OJJ32257.1"/>
    <property type="molecule type" value="Genomic_DNA"/>
</dbReference>
<gene>
    <name evidence="1" type="ORF">ASPWEDRAFT_175551</name>
</gene>
<evidence type="ECO:0000313" key="1">
    <source>
        <dbReference type="EMBL" id="OJJ32257.1"/>
    </source>
</evidence>
<name>A0A1L9RBL9_ASPWE</name>
<dbReference type="Proteomes" id="UP000184383">
    <property type="component" value="Unassembled WGS sequence"/>
</dbReference>
<dbReference type="VEuPathDB" id="FungiDB:ASPWEDRAFT_175551"/>
<reference evidence="2" key="1">
    <citation type="journal article" date="2017" name="Genome Biol.">
        <title>Comparative genomics reveals high biological diversity and specific adaptations in the industrially and medically important fungal genus Aspergillus.</title>
        <authorList>
            <person name="de Vries R.P."/>
            <person name="Riley R."/>
            <person name="Wiebenga A."/>
            <person name="Aguilar-Osorio G."/>
            <person name="Amillis S."/>
            <person name="Uchima C.A."/>
            <person name="Anderluh G."/>
            <person name="Asadollahi M."/>
            <person name="Askin M."/>
            <person name="Barry K."/>
            <person name="Battaglia E."/>
            <person name="Bayram O."/>
            <person name="Benocci T."/>
            <person name="Braus-Stromeyer S.A."/>
            <person name="Caldana C."/>
            <person name="Canovas D."/>
            <person name="Cerqueira G.C."/>
            <person name="Chen F."/>
            <person name="Chen W."/>
            <person name="Choi C."/>
            <person name="Clum A."/>
            <person name="Dos Santos R.A."/>
            <person name="Damasio A.R."/>
            <person name="Diallinas G."/>
            <person name="Emri T."/>
            <person name="Fekete E."/>
            <person name="Flipphi M."/>
            <person name="Freyberg S."/>
            <person name="Gallo A."/>
            <person name="Gournas C."/>
            <person name="Habgood R."/>
            <person name="Hainaut M."/>
            <person name="Harispe M.L."/>
            <person name="Henrissat B."/>
            <person name="Hilden K.S."/>
            <person name="Hope R."/>
            <person name="Hossain A."/>
            <person name="Karabika E."/>
            <person name="Karaffa L."/>
            <person name="Karanyi Z."/>
            <person name="Krasevec N."/>
            <person name="Kuo A."/>
            <person name="Kusch H."/>
            <person name="LaButti K."/>
            <person name="Lagendijk E.L."/>
            <person name="Lapidus A."/>
            <person name="Levasseur A."/>
            <person name="Lindquist E."/>
            <person name="Lipzen A."/>
            <person name="Logrieco A.F."/>
            <person name="MacCabe A."/>
            <person name="Maekelae M.R."/>
            <person name="Malavazi I."/>
            <person name="Melin P."/>
            <person name="Meyer V."/>
            <person name="Mielnichuk N."/>
            <person name="Miskei M."/>
            <person name="Molnar A.P."/>
            <person name="Mule G."/>
            <person name="Ngan C.Y."/>
            <person name="Orejas M."/>
            <person name="Orosz E."/>
            <person name="Ouedraogo J.P."/>
            <person name="Overkamp K.M."/>
            <person name="Park H.-S."/>
            <person name="Perrone G."/>
            <person name="Piumi F."/>
            <person name="Punt P.J."/>
            <person name="Ram A.F."/>
            <person name="Ramon A."/>
            <person name="Rauscher S."/>
            <person name="Record E."/>
            <person name="Riano-Pachon D.M."/>
            <person name="Robert V."/>
            <person name="Roehrig J."/>
            <person name="Ruller R."/>
            <person name="Salamov A."/>
            <person name="Salih N.S."/>
            <person name="Samson R.A."/>
            <person name="Sandor E."/>
            <person name="Sanguinetti M."/>
            <person name="Schuetze T."/>
            <person name="Sepcic K."/>
            <person name="Shelest E."/>
            <person name="Sherlock G."/>
            <person name="Sophianopoulou V."/>
            <person name="Squina F.M."/>
            <person name="Sun H."/>
            <person name="Susca A."/>
            <person name="Todd R.B."/>
            <person name="Tsang A."/>
            <person name="Unkles S.E."/>
            <person name="van de Wiele N."/>
            <person name="van Rossen-Uffink D."/>
            <person name="Oliveira J.V."/>
            <person name="Vesth T.C."/>
            <person name="Visser J."/>
            <person name="Yu J.-H."/>
            <person name="Zhou M."/>
            <person name="Andersen M.R."/>
            <person name="Archer D.B."/>
            <person name="Baker S.E."/>
            <person name="Benoit I."/>
            <person name="Brakhage A.A."/>
            <person name="Braus G.H."/>
            <person name="Fischer R."/>
            <person name="Frisvad J.C."/>
            <person name="Goldman G.H."/>
            <person name="Houbraken J."/>
            <person name="Oakley B."/>
            <person name="Pocsi I."/>
            <person name="Scazzocchio C."/>
            <person name="Seiboth B."/>
            <person name="vanKuyk P.A."/>
            <person name="Wortman J."/>
            <person name="Dyer P.S."/>
            <person name="Grigoriev I.V."/>
        </authorList>
    </citation>
    <scope>NUCLEOTIDE SEQUENCE [LARGE SCALE GENOMIC DNA]</scope>
    <source>
        <strain evidence="2">DTO 134E9</strain>
    </source>
</reference>
<accession>A0A1L9RBL9</accession>
<dbReference type="AlphaFoldDB" id="A0A1L9RBL9"/>
<dbReference type="RefSeq" id="XP_040685934.1">
    <property type="nucleotide sequence ID" value="XM_040831373.1"/>
</dbReference>
<dbReference type="GeneID" id="63747221"/>